<dbReference type="UniPathway" id="UPA00378"/>
<name>G0UAA1_TRYVY</name>
<proteinExistence type="predicted"/>
<feature type="transmembrane region" description="Helical" evidence="1">
    <location>
        <begin position="94"/>
        <end position="118"/>
    </location>
</feature>
<feature type="transmembrane region" description="Helical" evidence="1">
    <location>
        <begin position="243"/>
        <end position="262"/>
    </location>
</feature>
<keyword evidence="1" id="KW-0472">Membrane</keyword>
<sequence length="436" mass="48452">MRSDMYSFLATLTCFYWMASFCVLCLRIAVPRFSGLVRYGGRCIPGAGGGQKGKGHPSSERPVSYLGCLVRVAVCVLERSVCCQFRVSRKNSFCAFYITGIVSALVLLLSACCSSNGVEWNTLFLRVENVLDSGASSGAADTSHNNASCSVCILLLGCQNCYELLPLVAFLVHCTVRLWECLHVHHFRGGPADSVTLFAALAGCSFYVFAACSSSSLLFHACAPDFIRLRWRSNGLGTKWSPGLLLSLPLLIGLLFWLHLALQVVQVFHHRVLAGLRERTRAAARAADCQQGDVCCRAFLKENKHASESCAGGGAALSLTEAQYHFPYVYLFRYVSEPHYTCEIMMYAVNLTSITLSLLLDSNTAFNIEWEELRGVCETVPSWAHYGAPLGVLVFSLFNLAITACEHRRFWNFINSERAKTEQERLPRWNLFCFLW</sequence>
<feature type="transmembrane region" description="Helical" evidence="1">
    <location>
        <begin position="6"/>
        <end position="30"/>
    </location>
</feature>
<dbReference type="EMBL" id="HE573027">
    <property type="protein sequence ID" value="CCC52734.1"/>
    <property type="molecule type" value="Genomic_DNA"/>
</dbReference>
<dbReference type="PANTHER" id="PTHR14624">
    <property type="entry name" value="DFG10 PROTEIN"/>
    <property type="match status" value="1"/>
</dbReference>
<keyword evidence="1" id="KW-1133">Transmembrane helix</keyword>
<dbReference type="GO" id="GO:0016095">
    <property type="term" value="P:polyprenol catabolic process"/>
    <property type="evidence" value="ECO:0007669"/>
    <property type="project" value="TreeGrafter"/>
</dbReference>
<gene>
    <name evidence="2" type="ORF">TVY486_1102190</name>
</gene>
<dbReference type="InterPro" id="IPR039698">
    <property type="entry name" value="Dfg10/SRD5A3"/>
</dbReference>
<dbReference type="PANTHER" id="PTHR14624:SF0">
    <property type="entry name" value="POLYPRENOL REDUCTASE"/>
    <property type="match status" value="1"/>
</dbReference>
<evidence type="ECO:0000313" key="2">
    <source>
        <dbReference type="EMBL" id="CCC52734.1"/>
    </source>
</evidence>
<dbReference type="GO" id="GO:0003865">
    <property type="term" value="F:3-oxo-5-alpha-steroid 4-dehydrogenase activity"/>
    <property type="evidence" value="ECO:0007669"/>
    <property type="project" value="TreeGrafter"/>
</dbReference>
<reference evidence="2" key="1">
    <citation type="journal article" date="2012" name="Proc. Natl. Acad. Sci. U.S.A.">
        <title>Antigenic diversity is generated by distinct evolutionary mechanisms in African trypanosome species.</title>
        <authorList>
            <person name="Jackson A.P."/>
            <person name="Berry A."/>
            <person name="Aslett M."/>
            <person name="Allison H.C."/>
            <person name="Burton P."/>
            <person name="Vavrova-Anderson J."/>
            <person name="Brown R."/>
            <person name="Browne H."/>
            <person name="Corton N."/>
            <person name="Hauser H."/>
            <person name="Gamble J."/>
            <person name="Gilderthorp R."/>
            <person name="Marcello L."/>
            <person name="McQuillan J."/>
            <person name="Otto T.D."/>
            <person name="Quail M.A."/>
            <person name="Sanders M.J."/>
            <person name="van Tonder A."/>
            <person name="Ginger M.L."/>
            <person name="Field M.C."/>
            <person name="Barry J.D."/>
            <person name="Hertz-Fowler C."/>
            <person name="Berriman M."/>
        </authorList>
    </citation>
    <scope>NUCLEOTIDE SEQUENCE</scope>
    <source>
        <strain evidence="2">Y486</strain>
    </source>
</reference>
<accession>G0UAA1</accession>
<feature type="transmembrane region" description="Helical" evidence="1">
    <location>
        <begin position="197"/>
        <end position="222"/>
    </location>
</feature>
<dbReference type="GO" id="GO:0005783">
    <property type="term" value="C:endoplasmic reticulum"/>
    <property type="evidence" value="ECO:0007669"/>
    <property type="project" value="TreeGrafter"/>
</dbReference>
<dbReference type="VEuPathDB" id="TriTrypDB:TvY486_1102190"/>
<keyword evidence="1" id="KW-0812">Transmembrane</keyword>
<dbReference type="PROSITE" id="PS50244">
    <property type="entry name" value="S5A_REDUCTASE"/>
    <property type="match status" value="1"/>
</dbReference>
<protein>
    <submittedName>
        <fullName evidence="2">Uncharacterized protein</fullName>
    </submittedName>
</protein>
<organism evidence="2">
    <name type="scientific">Trypanosoma vivax (strain Y486)</name>
    <dbReference type="NCBI Taxonomy" id="1055687"/>
    <lineage>
        <taxon>Eukaryota</taxon>
        <taxon>Discoba</taxon>
        <taxon>Euglenozoa</taxon>
        <taxon>Kinetoplastea</taxon>
        <taxon>Metakinetoplastina</taxon>
        <taxon>Trypanosomatida</taxon>
        <taxon>Trypanosomatidae</taxon>
        <taxon>Trypanosoma</taxon>
        <taxon>Duttonella</taxon>
    </lineage>
</organism>
<evidence type="ECO:0000256" key="1">
    <source>
        <dbReference type="SAM" id="Phobius"/>
    </source>
</evidence>
<dbReference type="AlphaFoldDB" id="G0UAA1"/>
<dbReference type="GO" id="GO:0006488">
    <property type="term" value="P:dolichol-linked oligosaccharide biosynthetic process"/>
    <property type="evidence" value="ECO:0007669"/>
    <property type="project" value="InterPro"/>
</dbReference>